<sequence>MKALATKQISKDESTHNPIKHNYTQVVAKAENRHVHEEDVQSSDSDSDDSENNSIEDPFRDSDNSSDDMDYEPDENNSDSESSDADEAIIDGNIAKDTIR</sequence>
<evidence type="ECO:0000256" key="1">
    <source>
        <dbReference type="SAM" id="MobiDB-lite"/>
    </source>
</evidence>
<name>A0ABD2P5P0_9CUCU</name>
<proteinExistence type="predicted"/>
<evidence type="ECO:0008006" key="4">
    <source>
        <dbReference type="Google" id="ProtNLM"/>
    </source>
</evidence>
<reference evidence="2 3" key="1">
    <citation type="journal article" date="2021" name="BMC Biol.">
        <title>Horizontally acquired antibacterial genes associated with adaptive radiation of ladybird beetles.</title>
        <authorList>
            <person name="Li H.S."/>
            <person name="Tang X.F."/>
            <person name="Huang Y.H."/>
            <person name="Xu Z.Y."/>
            <person name="Chen M.L."/>
            <person name="Du X.Y."/>
            <person name="Qiu B.Y."/>
            <person name="Chen P.T."/>
            <person name="Zhang W."/>
            <person name="Slipinski A."/>
            <person name="Escalona H.E."/>
            <person name="Waterhouse R.M."/>
            <person name="Zwick A."/>
            <person name="Pang H."/>
        </authorList>
    </citation>
    <scope>NUCLEOTIDE SEQUENCE [LARGE SCALE GENOMIC DNA]</scope>
    <source>
        <strain evidence="2">SYSU2018</strain>
    </source>
</reference>
<dbReference type="EMBL" id="JABFTP020000185">
    <property type="protein sequence ID" value="KAL3286170.1"/>
    <property type="molecule type" value="Genomic_DNA"/>
</dbReference>
<comment type="caution">
    <text evidence="2">The sequence shown here is derived from an EMBL/GenBank/DDBJ whole genome shotgun (WGS) entry which is preliminary data.</text>
</comment>
<feature type="compositionally biased region" description="Basic and acidic residues" evidence="1">
    <location>
        <begin position="30"/>
        <end position="39"/>
    </location>
</feature>
<dbReference type="Proteomes" id="UP001516400">
    <property type="component" value="Unassembled WGS sequence"/>
</dbReference>
<feature type="compositionally biased region" description="Acidic residues" evidence="1">
    <location>
        <begin position="64"/>
        <end position="89"/>
    </location>
</feature>
<evidence type="ECO:0000313" key="3">
    <source>
        <dbReference type="Proteomes" id="UP001516400"/>
    </source>
</evidence>
<organism evidence="2 3">
    <name type="scientific">Cryptolaemus montrouzieri</name>
    <dbReference type="NCBI Taxonomy" id="559131"/>
    <lineage>
        <taxon>Eukaryota</taxon>
        <taxon>Metazoa</taxon>
        <taxon>Ecdysozoa</taxon>
        <taxon>Arthropoda</taxon>
        <taxon>Hexapoda</taxon>
        <taxon>Insecta</taxon>
        <taxon>Pterygota</taxon>
        <taxon>Neoptera</taxon>
        <taxon>Endopterygota</taxon>
        <taxon>Coleoptera</taxon>
        <taxon>Polyphaga</taxon>
        <taxon>Cucujiformia</taxon>
        <taxon>Coccinelloidea</taxon>
        <taxon>Coccinellidae</taxon>
        <taxon>Scymninae</taxon>
        <taxon>Scymnini</taxon>
        <taxon>Cryptolaemus</taxon>
    </lineage>
</organism>
<evidence type="ECO:0000313" key="2">
    <source>
        <dbReference type="EMBL" id="KAL3286170.1"/>
    </source>
</evidence>
<dbReference type="AlphaFoldDB" id="A0ABD2P5P0"/>
<feature type="region of interest" description="Disordered" evidence="1">
    <location>
        <begin position="1"/>
        <end position="100"/>
    </location>
</feature>
<keyword evidence="3" id="KW-1185">Reference proteome</keyword>
<accession>A0ABD2P5P0</accession>
<protein>
    <recommendedName>
        <fullName evidence="4">Osteopontin</fullName>
    </recommendedName>
</protein>
<gene>
    <name evidence="2" type="ORF">HHI36_000682</name>
</gene>